<evidence type="ECO:0000256" key="5">
    <source>
        <dbReference type="ARBA" id="ARBA00022827"/>
    </source>
</evidence>
<dbReference type="GO" id="GO:0048038">
    <property type="term" value="F:quinone binding"/>
    <property type="evidence" value="ECO:0007669"/>
    <property type="project" value="UniProtKB-KW"/>
</dbReference>
<keyword evidence="6" id="KW-0809">Transit peptide</keyword>
<dbReference type="GO" id="GO:0070221">
    <property type="term" value="P:sulfide oxidation, using sulfide:quinone oxidoreductase"/>
    <property type="evidence" value="ECO:0007669"/>
    <property type="project" value="TreeGrafter"/>
</dbReference>
<dbReference type="FunFam" id="3.50.50.60:FF:000034">
    <property type="entry name" value="sulfide:quinone oxidoreductase, mitochondrial"/>
    <property type="match status" value="1"/>
</dbReference>
<sequence>MLQTVYKIIYRRFSTSGDHYKLVVVGAGCGGLACASRFANKLEKNQIAIIDKNDVHVYQPGWTLAGAGLKTVDELERPQKDCIPQNAHWIQSDAVGFEPEKNLVKLDNGGKIKGAIDALENDSKHVVTIYSRKYVRNVYDSIKSFQGGTAIFTFPNSTIKCPGAPQKIMYLAEDLFRKNNVREKSTVIYNTSLPVIFAVKKYAAALMDIVKKRNIQLNTRLNLVEVKSKTKEAIFENLDKPGTFQTFQYDLLHIGAPMQPREVIAKAPIADANGYVDVEKETLQHKKYRNIFAIGDCTNLPTSKTAAAIAASNKILCDNLSNLMDGKTTNVPKVGDIFRNNKCILAEFDFNGKPLETLPFDQGKERWFSFFLKKDVMPQMYWNMLL</sequence>
<keyword evidence="4" id="KW-0874">Quinone</keyword>
<comment type="cofactor">
    <cofactor evidence="1">
        <name>FAD</name>
        <dbReference type="ChEBI" id="CHEBI:57692"/>
    </cofactor>
</comment>
<keyword evidence="20" id="KW-1185">Reference proteome</keyword>
<dbReference type="InterPro" id="IPR015904">
    <property type="entry name" value="Sulphide_quinone_reductase"/>
</dbReference>
<evidence type="ECO:0000313" key="20">
    <source>
        <dbReference type="Proteomes" id="UP000663829"/>
    </source>
</evidence>
<evidence type="ECO:0000256" key="1">
    <source>
        <dbReference type="ARBA" id="ARBA00001974"/>
    </source>
</evidence>
<dbReference type="Proteomes" id="UP000681722">
    <property type="component" value="Unassembled WGS sequence"/>
</dbReference>
<name>A0A815F3U8_9BILA</name>
<comment type="catalytic activity">
    <reaction evidence="11">
        <text>a quinone + hydrogen sulfide + glutathione + H(+) = S-sulfanylglutathione + a quinol</text>
        <dbReference type="Rhea" id="RHEA:55156"/>
        <dbReference type="ChEBI" id="CHEBI:15378"/>
        <dbReference type="ChEBI" id="CHEBI:24646"/>
        <dbReference type="ChEBI" id="CHEBI:29919"/>
        <dbReference type="ChEBI" id="CHEBI:57925"/>
        <dbReference type="ChEBI" id="CHEBI:58905"/>
        <dbReference type="ChEBI" id="CHEBI:132124"/>
        <dbReference type="EC" id="1.8.5.8"/>
    </reaction>
    <physiologicalReaction direction="left-to-right" evidence="11">
        <dbReference type="Rhea" id="RHEA:55157"/>
    </physiologicalReaction>
</comment>
<evidence type="ECO:0000256" key="3">
    <source>
        <dbReference type="ARBA" id="ARBA00022630"/>
    </source>
</evidence>
<proteinExistence type="inferred from homology"/>
<dbReference type="EC" id="1.8.5.8" evidence="14"/>
<evidence type="ECO:0000256" key="10">
    <source>
        <dbReference type="ARBA" id="ARBA00052810"/>
    </source>
</evidence>
<dbReference type="InterPro" id="IPR036188">
    <property type="entry name" value="FAD/NAD-bd_sf"/>
</dbReference>
<evidence type="ECO:0000256" key="8">
    <source>
        <dbReference type="ARBA" id="ARBA00023128"/>
    </source>
</evidence>
<dbReference type="GO" id="GO:0070224">
    <property type="term" value="F:sulfide:quinone oxidoreductase activity"/>
    <property type="evidence" value="ECO:0007669"/>
    <property type="project" value="TreeGrafter"/>
</dbReference>
<evidence type="ECO:0000256" key="13">
    <source>
        <dbReference type="ARBA" id="ARBA00060891"/>
    </source>
</evidence>
<evidence type="ECO:0000256" key="16">
    <source>
        <dbReference type="ARBA" id="ARBA00082958"/>
    </source>
</evidence>
<dbReference type="PROSITE" id="PS51257">
    <property type="entry name" value="PROKAR_LIPOPROTEIN"/>
    <property type="match status" value="1"/>
</dbReference>
<dbReference type="GO" id="GO:0005739">
    <property type="term" value="C:mitochondrion"/>
    <property type="evidence" value="ECO:0007669"/>
    <property type="project" value="UniProtKB-SubCell"/>
</dbReference>
<dbReference type="EMBL" id="CAJOBC010047125">
    <property type="protein sequence ID" value="CAF4164913.1"/>
    <property type="molecule type" value="Genomic_DNA"/>
</dbReference>
<keyword evidence="7" id="KW-0560">Oxidoreductase</keyword>
<comment type="similarity">
    <text evidence="13">Belongs to the SQRD family.</text>
</comment>
<comment type="subcellular location">
    <subcellularLocation>
        <location evidence="2">Mitochondrion</location>
    </subcellularLocation>
</comment>
<feature type="non-terminal residue" evidence="18">
    <location>
        <position position="1"/>
    </location>
</feature>
<dbReference type="Proteomes" id="UP000663829">
    <property type="component" value="Unassembled WGS sequence"/>
</dbReference>
<dbReference type="GO" id="GO:0071949">
    <property type="term" value="F:FAD binding"/>
    <property type="evidence" value="ECO:0007669"/>
    <property type="project" value="TreeGrafter"/>
</dbReference>
<evidence type="ECO:0000256" key="14">
    <source>
        <dbReference type="ARBA" id="ARBA00066447"/>
    </source>
</evidence>
<dbReference type="PANTHER" id="PTHR10632">
    <property type="entry name" value="SULFIDE:QUINONE OXIDOREDUCTASE"/>
    <property type="match status" value="1"/>
</dbReference>
<comment type="catalytic activity">
    <reaction evidence="9">
        <text>ubiquinone-10 + hydrogen sulfide + sulfite + 2 H(+) = ubiquinol-10 + thiosulfate</text>
        <dbReference type="Rhea" id="RHEA:38359"/>
        <dbReference type="ChEBI" id="CHEBI:15378"/>
        <dbReference type="ChEBI" id="CHEBI:17359"/>
        <dbReference type="ChEBI" id="CHEBI:29919"/>
        <dbReference type="ChEBI" id="CHEBI:33542"/>
        <dbReference type="ChEBI" id="CHEBI:46245"/>
        <dbReference type="ChEBI" id="CHEBI:64183"/>
    </reaction>
    <physiologicalReaction direction="left-to-right" evidence="9">
        <dbReference type="Rhea" id="RHEA:38360"/>
    </physiologicalReaction>
</comment>
<dbReference type="InterPro" id="IPR023753">
    <property type="entry name" value="FAD/NAD-binding_dom"/>
</dbReference>
<accession>A0A815F3U8</accession>
<evidence type="ECO:0000256" key="7">
    <source>
        <dbReference type="ARBA" id="ARBA00023002"/>
    </source>
</evidence>
<comment type="catalytic activity">
    <reaction evidence="10">
        <text>ubiquinone-10 + hydrogen sulfide + glutathione + H(+) = S-sulfanylglutathione + ubiquinol-10</text>
        <dbReference type="Rhea" id="RHEA:62608"/>
        <dbReference type="ChEBI" id="CHEBI:15378"/>
        <dbReference type="ChEBI" id="CHEBI:29919"/>
        <dbReference type="ChEBI" id="CHEBI:46245"/>
        <dbReference type="ChEBI" id="CHEBI:57925"/>
        <dbReference type="ChEBI" id="CHEBI:58905"/>
        <dbReference type="ChEBI" id="CHEBI:64183"/>
    </reaction>
    <physiologicalReaction direction="left-to-right" evidence="10">
        <dbReference type="Rhea" id="RHEA:62609"/>
    </physiologicalReaction>
</comment>
<evidence type="ECO:0000256" key="2">
    <source>
        <dbReference type="ARBA" id="ARBA00004173"/>
    </source>
</evidence>
<dbReference type="AlphaFoldDB" id="A0A815F3U8"/>
<evidence type="ECO:0000313" key="19">
    <source>
        <dbReference type="EMBL" id="CAF4164913.1"/>
    </source>
</evidence>
<dbReference type="OrthoDB" id="5376590at2759"/>
<feature type="domain" description="FAD/NAD(P)-binding" evidence="17">
    <location>
        <begin position="183"/>
        <end position="307"/>
    </location>
</feature>
<keyword evidence="8" id="KW-0496">Mitochondrion</keyword>
<dbReference type="EMBL" id="CAJNOQ010013355">
    <property type="protein sequence ID" value="CAF1319957.1"/>
    <property type="molecule type" value="Genomic_DNA"/>
</dbReference>
<evidence type="ECO:0000256" key="6">
    <source>
        <dbReference type="ARBA" id="ARBA00022946"/>
    </source>
</evidence>
<evidence type="ECO:0000256" key="11">
    <source>
        <dbReference type="ARBA" id="ARBA00052986"/>
    </source>
</evidence>
<gene>
    <name evidence="18" type="ORF">GPM918_LOCUS29424</name>
    <name evidence="19" type="ORF">SRO942_LOCUS30002</name>
</gene>
<protein>
    <recommendedName>
        <fullName evidence="15">Sulfide:quinone oxidoreductase, mitochondrial</fullName>
        <ecNumber evidence="14">1.8.5.8</ecNumber>
    </recommendedName>
    <alternativeName>
        <fullName evidence="16">Sulfide quinone oxidoreductase</fullName>
    </alternativeName>
</protein>
<evidence type="ECO:0000313" key="18">
    <source>
        <dbReference type="EMBL" id="CAF1319957.1"/>
    </source>
</evidence>
<dbReference type="PANTHER" id="PTHR10632:SF2">
    <property type="entry name" value="SULFIDE:QUINONE OXIDOREDUCTASE, MITOCHONDRIAL"/>
    <property type="match status" value="1"/>
</dbReference>
<dbReference type="Pfam" id="PF07992">
    <property type="entry name" value="Pyr_redox_2"/>
    <property type="match status" value="1"/>
</dbReference>
<dbReference type="SUPFAM" id="SSF51905">
    <property type="entry name" value="FAD/NAD(P)-binding domain"/>
    <property type="match status" value="1"/>
</dbReference>
<comment type="caution">
    <text evidence="18">The sequence shown here is derived from an EMBL/GenBank/DDBJ whole genome shotgun (WGS) entry which is preliminary data.</text>
</comment>
<comment type="function">
    <text evidence="12">Catalyzes the oxidation of hydrogen sulfide with the help of a quinone, such as ubiquinone-10, giving rise to thiosulfate and ultimately to sulfane (molecular sulfur) atoms. Requires an additional electron acceptor; can use sulfite, sulfide or cyanide (in vitro). It is believed the in vivo electron acceptor is glutathione.</text>
</comment>
<keyword evidence="3" id="KW-0285">Flavoprotein</keyword>
<dbReference type="Gene3D" id="3.50.50.60">
    <property type="entry name" value="FAD/NAD(P)-binding domain"/>
    <property type="match status" value="2"/>
</dbReference>
<evidence type="ECO:0000256" key="4">
    <source>
        <dbReference type="ARBA" id="ARBA00022719"/>
    </source>
</evidence>
<evidence type="ECO:0000256" key="15">
    <source>
        <dbReference type="ARBA" id="ARBA00070160"/>
    </source>
</evidence>
<dbReference type="GO" id="GO:0106436">
    <property type="term" value="F:glutathione-dependent sulfide quinone oxidoreductase activity"/>
    <property type="evidence" value="ECO:0007669"/>
    <property type="project" value="UniProtKB-EC"/>
</dbReference>
<reference evidence="18" key="1">
    <citation type="submission" date="2021-02" db="EMBL/GenBank/DDBJ databases">
        <authorList>
            <person name="Nowell W R."/>
        </authorList>
    </citation>
    <scope>NUCLEOTIDE SEQUENCE</scope>
</reference>
<evidence type="ECO:0000256" key="12">
    <source>
        <dbReference type="ARBA" id="ARBA00059167"/>
    </source>
</evidence>
<evidence type="ECO:0000256" key="9">
    <source>
        <dbReference type="ARBA" id="ARBA00051038"/>
    </source>
</evidence>
<keyword evidence="5" id="KW-0274">FAD</keyword>
<organism evidence="18 20">
    <name type="scientific">Didymodactylos carnosus</name>
    <dbReference type="NCBI Taxonomy" id="1234261"/>
    <lineage>
        <taxon>Eukaryota</taxon>
        <taxon>Metazoa</taxon>
        <taxon>Spiralia</taxon>
        <taxon>Gnathifera</taxon>
        <taxon>Rotifera</taxon>
        <taxon>Eurotatoria</taxon>
        <taxon>Bdelloidea</taxon>
        <taxon>Philodinida</taxon>
        <taxon>Philodinidae</taxon>
        <taxon>Didymodactylos</taxon>
    </lineage>
</organism>
<evidence type="ECO:0000259" key="17">
    <source>
        <dbReference type="Pfam" id="PF07992"/>
    </source>
</evidence>